<gene>
    <name evidence="6" type="ORF">BE221DRAFT_188850</name>
</gene>
<evidence type="ECO:0000313" key="6">
    <source>
        <dbReference type="EMBL" id="OUS49554.1"/>
    </source>
</evidence>
<dbReference type="Proteomes" id="UP000195557">
    <property type="component" value="Unassembled WGS sequence"/>
</dbReference>
<sequence>MRASSVARDALGRCARTIARADGGASRARASRRPSVRSGGGVGRRRAVGASSSSERASTGPWNTAPLALHEGLYTYLLRRTREAEVLRALREETSALRGARMQVAPEQGALLALCVELMDARRVIEIGTYTGYSSIAMALAMRPGGTLYACDRDEDALRVARRYWSRAGVDDVVKEKYGDAKESVRELLETYGENSFDMGFIDADKRAYREYYESLLRLVRPGGLIVVDNVLWYGKVADATVTDKQTEAIRAFNDFVATDERVTYTLLPVGDGLSLCRKR</sequence>
<dbReference type="EMBL" id="KZ155771">
    <property type="protein sequence ID" value="OUS49554.1"/>
    <property type="molecule type" value="Genomic_DNA"/>
</dbReference>
<comment type="similarity">
    <text evidence="4">Belongs to the class I-like SAM-binding methyltransferase superfamily. Cation-dependent O-methyltransferase family.</text>
</comment>
<reference evidence="6" key="1">
    <citation type="submission" date="2017-04" db="EMBL/GenBank/DDBJ databases">
        <title>Population genomics of picophytoplankton unveils novel chromosome hypervariability.</title>
        <authorList>
            <consortium name="DOE Joint Genome Institute"/>
            <person name="Blanc-Mathieu R."/>
            <person name="Krasovec M."/>
            <person name="Hebrard M."/>
            <person name="Yau S."/>
            <person name="Desgranges E."/>
            <person name="Martin J."/>
            <person name="Schackwitz W."/>
            <person name="Kuo A."/>
            <person name="Salin G."/>
            <person name="Donnadieu C."/>
            <person name="Desdevises Y."/>
            <person name="Sanchez-Ferandin S."/>
            <person name="Moreau H."/>
            <person name="Rivals E."/>
            <person name="Grigoriev I.V."/>
            <person name="Grimsley N."/>
            <person name="Eyre-Walker A."/>
            <person name="Piganeau G."/>
        </authorList>
    </citation>
    <scope>NUCLEOTIDE SEQUENCE [LARGE SCALE GENOMIC DNA]</scope>
    <source>
        <strain evidence="6">RCC 1115</strain>
    </source>
</reference>
<dbReference type="GO" id="GO:0008757">
    <property type="term" value="F:S-adenosylmethionine-dependent methyltransferase activity"/>
    <property type="evidence" value="ECO:0007669"/>
    <property type="project" value="TreeGrafter"/>
</dbReference>
<keyword evidence="3" id="KW-0949">S-adenosyl-L-methionine</keyword>
<evidence type="ECO:0000256" key="3">
    <source>
        <dbReference type="ARBA" id="ARBA00022691"/>
    </source>
</evidence>
<accession>A0A1Y5IMZ8</accession>
<protein>
    <submittedName>
        <fullName evidence="6">O-methyltransferase-domain-containing protein</fullName>
    </submittedName>
</protein>
<dbReference type="InterPro" id="IPR002935">
    <property type="entry name" value="SAM_O-MeTrfase"/>
</dbReference>
<dbReference type="SUPFAM" id="SSF53335">
    <property type="entry name" value="S-adenosyl-L-methionine-dependent methyltransferases"/>
    <property type="match status" value="1"/>
</dbReference>
<evidence type="ECO:0000256" key="4">
    <source>
        <dbReference type="ARBA" id="ARBA00023453"/>
    </source>
</evidence>
<feature type="compositionally biased region" description="Low complexity" evidence="5">
    <location>
        <begin position="48"/>
        <end position="60"/>
    </location>
</feature>
<dbReference type="PANTHER" id="PTHR10509:SF14">
    <property type="entry name" value="CAFFEOYL-COA O-METHYLTRANSFERASE 3-RELATED"/>
    <property type="match status" value="1"/>
</dbReference>
<proteinExistence type="inferred from homology"/>
<dbReference type="InterPro" id="IPR029063">
    <property type="entry name" value="SAM-dependent_MTases_sf"/>
</dbReference>
<feature type="region of interest" description="Disordered" evidence="5">
    <location>
        <begin position="22"/>
        <end position="63"/>
    </location>
</feature>
<dbReference type="GO" id="GO:0032259">
    <property type="term" value="P:methylation"/>
    <property type="evidence" value="ECO:0007669"/>
    <property type="project" value="UniProtKB-KW"/>
</dbReference>
<evidence type="ECO:0000256" key="5">
    <source>
        <dbReference type="SAM" id="MobiDB-lite"/>
    </source>
</evidence>
<evidence type="ECO:0000256" key="2">
    <source>
        <dbReference type="ARBA" id="ARBA00022679"/>
    </source>
</evidence>
<dbReference type="Gene3D" id="3.40.50.150">
    <property type="entry name" value="Vaccinia Virus protein VP39"/>
    <property type="match status" value="1"/>
</dbReference>
<keyword evidence="2 6" id="KW-0808">Transferase</keyword>
<dbReference type="GO" id="GO:0008171">
    <property type="term" value="F:O-methyltransferase activity"/>
    <property type="evidence" value="ECO:0007669"/>
    <property type="project" value="InterPro"/>
</dbReference>
<dbReference type="PANTHER" id="PTHR10509">
    <property type="entry name" value="O-METHYLTRANSFERASE-RELATED"/>
    <property type="match status" value="1"/>
</dbReference>
<dbReference type="CDD" id="cd02440">
    <property type="entry name" value="AdoMet_MTases"/>
    <property type="match status" value="1"/>
</dbReference>
<dbReference type="AlphaFoldDB" id="A0A1Y5IMZ8"/>
<evidence type="ECO:0000256" key="1">
    <source>
        <dbReference type="ARBA" id="ARBA00022603"/>
    </source>
</evidence>
<dbReference type="PROSITE" id="PS51682">
    <property type="entry name" value="SAM_OMT_I"/>
    <property type="match status" value="1"/>
</dbReference>
<keyword evidence="1 6" id="KW-0489">Methyltransferase</keyword>
<dbReference type="eggNOG" id="KOG1663">
    <property type="taxonomic scope" value="Eukaryota"/>
</dbReference>
<dbReference type="Pfam" id="PF01596">
    <property type="entry name" value="Methyltransf_3"/>
    <property type="match status" value="1"/>
</dbReference>
<name>A0A1Y5IMZ8_OSTTA</name>
<dbReference type="InterPro" id="IPR050362">
    <property type="entry name" value="Cation-dep_OMT"/>
</dbReference>
<organism evidence="6">
    <name type="scientific">Ostreococcus tauri</name>
    <name type="common">Marine green alga</name>
    <dbReference type="NCBI Taxonomy" id="70448"/>
    <lineage>
        <taxon>Eukaryota</taxon>
        <taxon>Viridiplantae</taxon>
        <taxon>Chlorophyta</taxon>
        <taxon>Mamiellophyceae</taxon>
        <taxon>Mamiellales</taxon>
        <taxon>Bathycoccaceae</taxon>
        <taxon>Ostreococcus</taxon>
    </lineage>
</organism>